<dbReference type="SUPFAM" id="SSF52540">
    <property type="entry name" value="P-loop containing nucleoside triphosphate hydrolases"/>
    <property type="match status" value="1"/>
</dbReference>
<proteinExistence type="predicted"/>
<dbReference type="InterPro" id="IPR027417">
    <property type="entry name" value="P-loop_NTPase"/>
</dbReference>
<dbReference type="EMBL" id="MWIP01000023">
    <property type="protein sequence ID" value="KAF1684763.1"/>
    <property type="molecule type" value="Genomic_DNA"/>
</dbReference>
<sequence length="278" mass="30562">MLNPSPTGFPAALARQALESSGVRAGEGMRVLGIGGLQGSGKSTLAAQVVAVAAATGLCAAAVSLDDFYLTAAQRRALARKVHPLLATRGPPGTHEVALALETVDALRDGRTRALPRFDKLGDDRLPPRDWPRPPRPLDLLVLEGWCLCVPAQPERALDAPLNALEREEDADGRWRRFCNAALGRDYPPLWSRVDVLWFLQPPGFEAVREWRWQQERALQAAQAGRAGMDRARLERFIQHYERVSRQALRTLPGIADTRVVLDARRLPQSVRARPGGD</sequence>
<name>A0A7V8K5R7_9GAMM</name>
<dbReference type="Gene3D" id="3.40.50.300">
    <property type="entry name" value="P-loop containing nucleotide triphosphate hydrolases"/>
    <property type="match status" value="1"/>
</dbReference>
<organism evidence="1 2">
    <name type="scientific">Pseudoxanthomonas broegbernensis</name>
    <dbReference type="NCBI Taxonomy" id="83619"/>
    <lineage>
        <taxon>Bacteria</taxon>
        <taxon>Pseudomonadati</taxon>
        <taxon>Pseudomonadota</taxon>
        <taxon>Gammaproteobacteria</taxon>
        <taxon>Lysobacterales</taxon>
        <taxon>Lysobacteraceae</taxon>
        <taxon>Pseudoxanthomonas</taxon>
    </lineage>
</organism>
<dbReference type="GO" id="GO:0016301">
    <property type="term" value="F:kinase activity"/>
    <property type="evidence" value="ECO:0007669"/>
    <property type="project" value="UniProtKB-KW"/>
</dbReference>
<protein>
    <submittedName>
        <fullName evidence="1">Kinase</fullName>
    </submittedName>
</protein>
<evidence type="ECO:0000313" key="1">
    <source>
        <dbReference type="EMBL" id="KAF1684763.1"/>
    </source>
</evidence>
<keyword evidence="1" id="KW-0808">Transferase</keyword>
<keyword evidence="2" id="KW-1185">Reference proteome</keyword>
<reference evidence="1 2" key="1">
    <citation type="submission" date="2017-10" db="EMBL/GenBank/DDBJ databases">
        <title>Whole genome sequencing of Pseudoxanthomonas broegbernensis DSM 12573(T).</title>
        <authorList>
            <person name="Kumar S."/>
            <person name="Bansal K."/>
            <person name="Kaur A."/>
            <person name="Patil P."/>
            <person name="Sharma S."/>
            <person name="Patil P.B."/>
        </authorList>
    </citation>
    <scope>NUCLEOTIDE SEQUENCE [LARGE SCALE GENOMIC DNA]</scope>
    <source>
        <strain evidence="1 2">DSM 12573</strain>
    </source>
</reference>
<comment type="caution">
    <text evidence="1">The sequence shown here is derived from an EMBL/GenBank/DDBJ whole genome shotgun (WGS) entry which is preliminary data.</text>
</comment>
<accession>A0A7V8K5R7</accession>
<dbReference type="AlphaFoldDB" id="A0A7V8K5R7"/>
<keyword evidence="1" id="KW-0418">Kinase</keyword>
<evidence type="ECO:0000313" key="2">
    <source>
        <dbReference type="Proteomes" id="UP000462066"/>
    </source>
</evidence>
<gene>
    <name evidence="1" type="ORF">B1992_14455</name>
</gene>
<dbReference type="RefSeq" id="WP_162312221.1">
    <property type="nucleotide sequence ID" value="NZ_JACHGU010000002.1"/>
</dbReference>
<dbReference type="Proteomes" id="UP000462066">
    <property type="component" value="Unassembled WGS sequence"/>
</dbReference>